<organism evidence="1 2">
    <name type="scientific">Cardiocondyla obscurior</name>
    <dbReference type="NCBI Taxonomy" id="286306"/>
    <lineage>
        <taxon>Eukaryota</taxon>
        <taxon>Metazoa</taxon>
        <taxon>Ecdysozoa</taxon>
        <taxon>Arthropoda</taxon>
        <taxon>Hexapoda</taxon>
        <taxon>Insecta</taxon>
        <taxon>Pterygota</taxon>
        <taxon>Neoptera</taxon>
        <taxon>Endopterygota</taxon>
        <taxon>Hymenoptera</taxon>
        <taxon>Apocrita</taxon>
        <taxon>Aculeata</taxon>
        <taxon>Formicoidea</taxon>
        <taxon>Formicidae</taxon>
        <taxon>Myrmicinae</taxon>
        <taxon>Cardiocondyla</taxon>
    </lineage>
</organism>
<keyword evidence="2" id="KW-1185">Reference proteome</keyword>
<reference evidence="1 2" key="1">
    <citation type="submission" date="2023-03" db="EMBL/GenBank/DDBJ databases">
        <title>High recombination rates correlate with genetic variation in Cardiocondyla obscurior ants.</title>
        <authorList>
            <person name="Errbii M."/>
        </authorList>
    </citation>
    <scope>NUCLEOTIDE SEQUENCE [LARGE SCALE GENOMIC DNA]</scope>
    <source>
        <strain evidence="1">Alpha-2009</strain>
        <tissue evidence="1">Whole body</tissue>
    </source>
</reference>
<accession>A0AAW2FZV0</accession>
<evidence type="ECO:0000313" key="2">
    <source>
        <dbReference type="Proteomes" id="UP001430953"/>
    </source>
</evidence>
<dbReference type="AlphaFoldDB" id="A0AAW2FZV0"/>
<sequence length="81" mass="9045">MRELRRPVIPAQIYRSTFVAADLFLRPTAAGGPGLYLVGESSRGCSSWIVNLRSTARPWLLSRVTPAFLARDPYYFSLPTS</sequence>
<comment type="caution">
    <text evidence="1">The sequence shown here is derived from an EMBL/GenBank/DDBJ whole genome shotgun (WGS) entry which is preliminary data.</text>
</comment>
<name>A0AAW2FZV0_9HYME</name>
<protein>
    <submittedName>
        <fullName evidence="1">Uncharacterized protein</fullName>
    </submittedName>
</protein>
<proteinExistence type="predicted"/>
<dbReference type="EMBL" id="JADYXP020000006">
    <property type="protein sequence ID" value="KAL0121479.1"/>
    <property type="molecule type" value="Genomic_DNA"/>
</dbReference>
<evidence type="ECO:0000313" key="1">
    <source>
        <dbReference type="EMBL" id="KAL0121479.1"/>
    </source>
</evidence>
<gene>
    <name evidence="1" type="ORF">PUN28_006769</name>
</gene>
<dbReference type="Proteomes" id="UP001430953">
    <property type="component" value="Unassembled WGS sequence"/>
</dbReference>